<keyword evidence="4" id="KW-0472">Membrane</keyword>
<keyword evidence="2" id="KW-0812">Transmembrane</keyword>
<dbReference type="Gene3D" id="1.20.120.550">
    <property type="entry name" value="Membrane associated eicosanoid/glutathione metabolism-like domain"/>
    <property type="match status" value="1"/>
</dbReference>
<gene>
    <name evidence="5" type="ORF">OHK93_006007</name>
</gene>
<dbReference type="InterPro" id="IPR023352">
    <property type="entry name" value="MAPEG-like_dom_sf"/>
</dbReference>
<comment type="caution">
    <text evidence="5">The sequence shown here is derived from an EMBL/GenBank/DDBJ whole genome shotgun (WGS) entry which is preliminary data.</text>
</comment>
<evidence type="ECO:0000313" key="6">
    <source>
        <dbReference type="Proteomes" id="UP001161017"/>
    </source>
</evidence>
<name>A0AA43QKS1_9LECA</name>
<protein>
    <submittedName>
        <fullName evidence="5">Uncharacterized protein</fullName>
    </submittedName>
</protein>
<evidence type="ECO:0000256" key="2">
    <source>
        <dbReference type="ARBA" id="ARBA00022692"/>
    </source>
</evidence>
<proteinExistence type="predicted"/>
<dbReference type="EMBL" id="JAPUFD010000004">
    <property type="protein sequence ID" value="MDI1486746.1"/>
    <property type="molecule type" value="Genomic_DNA"/>
</dbReference>
<comment type="subcellular location">
    <subcellularLocation>
        <location evidence="1">Membrane</location>
    </subcellularLocation>
</comment>
<dbReference type="Pfam" id="PF01124">
    <property type="entry name" value="MAPEG"/>
    <property type="match status" value="1"/>
</dbReference>
<evidence type="ECO:0000256" key="3">
    <source>
        <dbReference type="ARBA" id="ARBA00022989"/>
    </source>
</evidence>
<dbReference type="Proteomes" id="UP001161017">
    <property type="component" value="Unassembled WGS sequence"/>
</dbReference>
<dbReference type="AlphaFoldDB" id="A0AA43QKS1"/>
<dbReference type="SUPFAM" id="SSF161084">
    <property type="entry name" value="MAPEG domain-like"/>
    <property type="match status" value="1"/>
</dbReference>
<dbReference type="PANTHER" id="PTHR35814">
    <property type="match status" value="1"/>
</dbReference>
<evidence type="ECO:0000256" key="1">
    <source>
        <dbReference type="ARBA" id="ARBA00004370"/>
    </source>
</evidence>
<keyword evidence="3" id="KW-1133">Transmembrane helix</keyword>
<evidence type="ECO:0000256" key="4">
    <source>
        <dbReference type="ARBA" id="ARBA00023136"/>
    </source>
</evidence>
<reference evidence="5" key="1">
    <citation type="journal article" date="2023" name="Genome Biol. Evol.">
        <title>First Whole Genome Sequence and Flow Cytometry Genome Size Data for the Lichen-Forming Fungus Ramalina farinacea (Ascomycota).</title>
        <authorList>
            <person name="Llewellyn T."/>
            <person name="Mian S."/>
            <person name="Hill R."/>
            <person name="Leitch I.J."/>
            <person name="Gaya E."/>
        </authorList>
    </citation>
    <scope>NUCLEOTIDE SEQUENCE</scope>
    <source>
        <strain evidence="5">LIQ254RAFAR</strain>
    </source>
</reference>
<dbReference type="PANTHER" id="PTHR35814:SF1">
    <property type="entry name" value="GLUTATHIONE S-TRANSFERASE-RELATED"/>
    <property type="match status" value="1"/>
</dbReference>
<organism evidence="5 6">
    <name type="scientific">Ramalina farinacea</name>
    <dbReference type="NCBI Taxonomy" id="258253"/>
    <lineage>
        <taxon>Eukaryota</taxon>
        <taxon>Fungi</taxon>
        <taxon>Dikarya</taxon>
        <taxon>Ascomycota</taxon>
        <taxon>Pezizomycotina</taxon>
        <taxon>Lecanoromycetes</taxon>
        <taxon>OSLEUM clade</taxon>
        <taxon>Lecanoromycetidae</taxon>
        <taxon>Lecanorales</taxon>
        <taxon>Lecanorineae</taxon>
        <taxon>Ramalinaceae</taxon>
        <taxon>Ramalina</taxon>
    </lineage>
</organism>
<accession>A0AA43QKS1</accession>
<dbReference type="GO" id="GO:0016020">
    <property type="term" value="C:membrane"/>
    <property type="evidence" value="ECO:0007669"/>
    <property type="project" value="UniProtKB-SubCell"/>
</dbReference>
<sequence>MSSTVGLGVPVPKMLRRIVSHRLRNEHYLGDKLPESTEEPDALTIDSRTYGNFLENVPLAFALGTIAELNGANRKFLNYAMTALFVSRILHSEVGLRSKGAMGIGRPVGYYGTQAFLAGVAAWSTYLIKGYWGY</sequence>
<keyword evidence="6" id="KW-1185">Reference proteome</keyword>
<evidence type="ECO:0000313" key="5">
    <source>
        <dbReference type="EMBL" id="MDI1486746.1"/>
    </source>
</evidence>
<dbReference type="InterPro" id="IPR001129">
    <property type="entry name" value="Membr-assoc_MAPEG"/>
</dbReference>